<organism evidence="2 3">
    <name type="scientific">Symbiodinium necroappetens</name>
    <dbReference type="NCBI Taxonomy" id="1628268"/>
    <lineage>
        <taxon>Eukaryota</taxon>
        <taxon>Sar</taxon>
        <taxon>Alveolata</taxon>
        <taxon>Dinophyceae</taxon>
        <taxon>Suessiales</taxon>
        <taxon>Symbiodiniaceae</taxon>
        <taxon>Symbiodinium</taxon>
    </lineage>
</organism>
<dbReference type="Proteomes" id="UP000601435">
    <property type="component" value="Unassembled WGS sequence"/>
</dbReference>
<protein>
    <submittedName>
        <fullName evidence="2">Uncharacterized protein</fullName>
    </submittedName>
</protein>
<name>A0A812KRX5_9DINO</name>
<feature type="region of interest" description="Disordered" evidence="1">
    <location>
        <begin position="9"/>
        <end position="34"/>
    </location>
</feature>
<dbReference type="EMBL" id="CAJNJA010008150">
    <property type="protein sequence ID" value="CAE7233402.1"/>
    <property type="molecule type" value="Genomic_DNA"/>
</dbReference>
<evidence type="ECO:0000313" key="2">
    <source>
        <dbReference type="EMBL" id="CAE7233402.1"/>
    </source>
</evidence>
<comment type="caution">
    <text evidence="2">The sequence shown here is derived from an EMBL/GenBank/DDBJ whole genome shotgun (WGS) entry which is preliminary data.</text>
</comment>
<gene>
    <name evidence="2" type="ORF">SNEC2469_LOCUS3752</name>
</gene>
<dbReference type="AlphaFoldDB" id="A0A812KRX5"/>
<keyword evidence="3" id="KW-1185">Reference proteome</keyword>
<accession>A0A812KRX5</accession>
<proteinExistence type="predicted"/>
<evidence type="ECO:0000313" key="3">
    <source>
        <dbReference type="Proteomes" id="UP000601435"/>
    </source>
</evidence>
<evidence type="ECO:0000256" key="1">
    <source>
        <dbReference type="SAM" id="MobiDB-lite"/>
    </source>
</evidence>
<reference evidence="2" key="1">
    <citation type="submission" date="2021-02" db="EMBL/GenBank/DDBJ databases">
        <authorList>
            <person name="Dougan E. K."/>
            <person name="Rhodes N."/>
            <person name="Thang M."/>
            <person name="Chan C."/>
        </authorList>
    </citation>
    <scope>NUCLEOTIDE SEQUENCE</scope>
</reference>
<sequence length="77" mass="8232">MPLPHRIFSSCEARDPAAASAAEEGTDYESHFRPARRRPAEALEVFEPGVGGSMPSAEATARFAGFGGFDLMQPAHL</sequence>